<accession>A0ACB8BUS2</accession>
<keyword evidence="2" id="KW-1185">Reference proteome</keyword>
<evidence type="ECO:0000313" key="2">
    <source>
        <dbReference type="Proteomes" id="UP000790709"/>
    </source>
</evidence>
<proteinExistence type="predicted"/>
<organism evidence="1 2">
    <name type="scientific">Leucogyrophana mollusca</name>
    <dbReference type="NCBI Taxonomy" id="85980"/>
    <lineage>
        <taxon>Eukaryota</taxon>
        <taxon>Fungi</taxon>
        <taxon>Dikarya</taxon>
        <taxon>Basidiomycota</taxon>
        <taxon>Agaricomycotina</taxon>
        <taxon>Agaricomycetes</taxon>
        <taxon>Agaricomycetidae</taxon>
        <taxon>Boletales</taxon>
        <taxon>Boletales incertae sedis</taxon>
        <taxon>Leucogyrophana</taxon>
    </lineage>
</organism>
<comment type="caution">
    <text evidence="1">The sequence shown here is derived from an EMBL/GenBank/DDBJ whole genome shotgun (WGS) entry which is preliminary data.</text>
</comment>
<protein>
    <submittedName>
        <fullName evidence="1">Adenine nucleotide alpha hydrolases-like protein</fullName>
    </submittedName>
</protein>
<sequence length="584" mass="65001">MPFRAAAAPISRNEFFQMFMRCTPPTGWSPHSKLVVGNSGGPDSTCLLFLINRLLTGESTRTRTSKPLPPSVISMAVNHDLQAASTSMATRASTNASSMGVEHLTLHVPWSSPPFPPKPVAGEFVEHHARTARYHVLFGGLTRVGADTIALGHHADDQVETSLMRLARGTTELGAGGMRRCRRWGMGLTADEHALGYSGLEGMRRWIIRPFLEVRKDRILATCEENRLEYVNDPTNFQPGITLRNAIRQMLDQEESLSSDTTTVSPIDFGVLSPDIIRSLESIKTASAQLQSTVMDVSGGREQLRGAVKVLASRVEDIDAQVTTLIKKHTLPSPPSTFLLSTHSLSAIADPTVQSALVLRIMRYISCYPWGSVRADGNRRSASIRRIINNLWTRDPFATPLKPFTAGSGVLWSPAIFNAERPVRIGDQYLKCKLQPGDRFAWLASRLPLSAANKTQEVEFPSDVDIDITDRLVSAQRKMILGKNDGGILEVLFDCRFLLRFDLRQLPDSIMEVLKTRRLHLDRKALATVRILPFSRFCWPRVILRQSEHPDIELATLDSDGSCRHAEGSRPWIAMEWIRILDAI</sequence>
<gene>
    <name evidence="1" type="ORF">BV22DRAFT_1029306</name>
</gene>
<name>A0ACB8BUS2_9AGAM</name>
<dbReference type="Proteomes" id="UP000790709">
    <property type="component" value="Unassembled WGS sequence"/>
</dbReference>
<dbReference type="EMBL" id="MU266339">
    <property type="protein sequence ID" value="KAH7929670.1"/>
    <property type="molecule type" value="Genomic_DNA"/>
</dbReference>
<evidence type="ECO:0000313" key="1">
    <source>
        <dbReference type="EMBL" id="KAH7929670.1"/>
    </source>
</evidence>
<reference evidence="1" key="1">
    <citation type="journal article" date="2021" name="New Phytol.">
        <title>Evolutionary innovations through gain and loss of genes in the ectomycorrhizal Boletales.</title>
        <authorList>
            <person name="Wu G."/>
            <person name="Miyauchi S."/>
            <person name="Morin E."/>
            <person name="Kuo A."/>
            <person name="Drula E."/>
            <person name="Varga T."/>
            <person name="Kohler A."/>
            <person name="Feng B."/>
            <person name="Cao Y."/>
            <person name="Lipzen A."/>
            <person name="Daum C."/>
            <person name="Hundley H."/>
            <person name="Pangilinan J."/>
            <person name="Johnson J."/>
            <person name="Barry K."/>
            <person name="LaButti K."/>
            <person name="Ng V."/>
            <person name="Ahrendt S."/>
            <person name="Min B."/>
            <person name="Choi I.G."/>
            <person name="Park H."/>
            <person name="Plett J.M."/>
            <person name="Magnuson J."/>
            <person name="Spatafora J.W."/>
            <person name="Nagy L.G."/>
            <person name="Henrissat B."/>
            <person name="Grigoriev I.V."/>
            <person name="Yang Z.L."/>
            <person name="Xu J."/>
            <person name="Martin F.M."/>
        </authorList>
    </citation>
    <scope>NUCLEOTIDE SEQUENCE</scope>
    <source>
        <strain evidence="1">KUC20120723A-06</strain>
    </source>
</reference>